<protein>
    <submittedName>
        <fullName evidence="2">Uncharacterized protein</fullName>
    </submittedName>
</protein>
<evidence type="ECO:0000313" key="3">
    <source>
        <dbReference type="Proteomes" id="UP000032274"/>
    </source>
</evidence>
<dbReference type="AlphaFoldDB" id="A0AA40MJU3"/>
<organism evidence="2 3">
    <name type="scientific">Staphylococcus aureus</name>
    <dbReference type="NCBI Taxonomy" id="1280"/>
    <lineage>
        <taxon>Bacteria</taxon>
        <taxon>Bacillati</taxon>
        <taxon>Bacillota</taxon>
        <taxon>Bacilli</taxon>
        <taxon>Bacillales</taxon>
        <taxon>Staphylococcaceae</taxon>
        <taxon>Staphylococcus</taxon>
    </lineage>
</organism>
<feature type="region of interest" description="Disordered" evidence="1">
    <location>
        <begin position="65"/>
        <end position="84"/>
    </location>
</feature>
<feature type="non-terminal residue" evidence="2">
    <location>
        <position position="1"/>
    </location>
</feature>
<sequence length="127" mass="14035">IGHLLPLLERRGGTRHDAIVEGKGNGGDGDAGEQQRRQHLVRGQAGRLHRDHFAVLIELGQRQDRAEQHRIGQEGGSDLRHAQADIPPDLGIAIAGIGQDRTAFRQQVERLEDQHQRAENGEGARQE</sequence>
<name>A0AA40MJU3_STAAU</name>
<accession>A0AA40MJU3</accession>
<gene>
    <name evidence="2" type="ORF">QU38_00130</name>
</gene>
<proteinExistence type="predicted"/>
<comment type="caution">
    <text evidence="2">The sequence shown here is derived from an EMBL/GenBank/DDBJ whole genome shotgun (WGS) entry which is preliminary data.</text>
</comment>
<evidence type="ECO:0000256" key="1">
    <source>
        <dbReference type="SAM" id="MobiDB-lite"/>
    </source>
</evidence>
<feature type="non-terminal residue" evidence="2">
    <location>
        <position position="127"/>
    </location>
</feature>
<reference evidence="2 3" key="1">
    <citation type="submission" date="2015-01" db="EMBL/GenBank/DDBJ databases">
        <title>Characterization of Swiss Staphylococcus aureus strains involved in food poisoning.</title>
        <authorList>
            <person name="Crovadore J."/>
            <person name="Chablais R."/>
            <person name="Tonacini J."/>
            <person name="Schnyder B."/>
            <person name="Lefort F."/>
        </authorList>
    </citation>
    <scope>NUCLEOTIDE SEQUENCE [LARGE SCALE GENOMIC DNA]</scope>
    <source>
        <strain evidence="2 3">SA-120</strain>
    </source>
</reference>
<dbReference type="EMBL" id="JXIG01000033">
    <property type="protein sequence ID" value="KIU01727.1"/>
    <property type="molecule type" value="Genomic_DNA"/>
</dbReference>
<dbReference type="Proteomes" id="UP000032274">
    <property type="component" value="Unassembled WGS sequence"/>
</dbReference>
<feature type="region of interest" description="Disordered" evidence="1">
    <location>
        <begin position="15"/>
        <end position="46"/>
    </location>
</feature>
<feature type="compositionally biased region" description="Basic and acidic residues" evidence="1">
    <location>
        <begin position="65"/>
        <end position="83"/>
    </location>
</feature>
<evidence type="ECO:0000313" key="2">
    <source>
        <dbReference type="EMBL" id="KIU01727.1"/>
    </source>
</evidence>